<dbReference type="InterPro" id="IPR050890">
    <property type="entry name" value="PTS_EIIA_component"/>
</dbReference>
<dbReference type="InterPro" id="IPR011055">
    <property type="entry name" value="Dup_hybrid_motif"/>
</dbReference>
<keyword evidence="2" id="KW-0813">Transport</keyword>
<evidence type="ECO:0000256" key="2">
    <source>
        <dbReference type="ARBA" id="ARBA00022448"/>
    </source>
</evidence>
<protein>
    <submittedName>
        <fullName evidence="8">PTS glucose transporter subunit IIA</fullName>
    </submittedName>
</protein>
<reference evidence="8" key="1">
    <citation type="submission" date="2022-07" db="EMBL/GenBank/DDBJ databases">
        <title>Enhanced cultured diversity of the mouse gut microbiota enables custom-made synthetic communities.</title>
        <authorList>
            <person name="Afrizal A."/>
        </authorList>
    </citation>
    <scope>NUCLEOTIDE SEQUENCE</scope>
    <source>
        <strain evidence="8">DSM 29482</strain>
    </source>
</reference>
<keyword evidence="9" id="KW-1185">Reference proteome</keyword>
<evidence type="ECO:0000256" key="5">
    <source>
        <dbReference type="ARBA" id="ARBA00022683"/>
    </source>
</evidence>
<dbReference type="GO" id="GO:0005737">
    <property type="term" value="C:cytoplasm"/>
    <property type="evidence" value="ECO:0007669"/>
    <property type="project" value="UniProtKB-SubCell"/>
</dbReference>
<dbReference type="PANTHER" id="PTHR45008">
    <property type="entry name" value="PTS SYSTEM GLUCOSE-SPECIFIC EIIA COMPONENT"/>
    <property type="match status" value="1"/>
</dbReference>
<dbReference type="AlphaFoldDB" id="A0A9X2MK40"/>
<evidence type="ECO:0000256" key="6">
    <source>
        <dbReference type="ARBA" id="ARBA00022777"/>
    </source>
</evidence>
<feature type="domain" description="PTS EIIA type-1" evidence="7">
    <location>
        <begin position="29"/>
        <end position="133"/>
    </location>
</feature>
<dbReference type="SUPFAM" id="SSF51261">
    <property type="entry name" value="Duplicated hybrid motif"/>
    <property type="match status" value="1"/>
</dbReference>
<dbReference type="GO" id="GO:0016301">
    <property type="term" value="F:kinase activity"/>
    <property type="evidence" value="ECO:0007669"/>
    <property type="project" value="UniProtKB-KW"/>
</dbReference>
<keyword evidence="5" id="KW-0598">Phosphotransferase system</keyword>
<keyword evidence="6" id="KW-0418">Kinase</keyword>
<dbReference type="OrthoDB" id="92465at2"/>
<evidence type="ECO:0000256" key="3">
    <source>
        <dbReference type="ARBA" id="ARBA00022597"/>
    </source>
</evidence>
<evidence type="ECO:0000313" key="8">
    <source>
        <dbReference type="EMBL" id="MCR2045204.1"/>
    </source>
</evidence>
<evidence type="ECO:0000256" key="1">
    <source>
        <dbReference type="ARBA" id="ARBA00004496"/>
    </source>
</evidence>
<dbReference type="Gene3D" id="2.70.70.10">
    <property type="entry name" value="Glucose Permease (Domain IIA)"/>
    <property type="match status" value="1"/>
</dbReference>
<dbReference type="PANTHER" id="PTHR45008:SF1">
    <property type="entry name" value="PTS SYSTEM GLUCOSE-SPECIFIC EIIA COMPONENT"/>
    <property type="match status" value="1"/>
</dbReference>
<dbReference type="RefSeq" id="WP_042683196.1">
    <property type="nucleotide sequence ID" value="NZ_CABKTM010000074.1"/>
</dbReference>
<dbReference type="NCBIfam" id="TIGR00830">
    <property type="entry name" value="PTBA"/>
    <property type="match status" value="1"/>
</dbReference>
<dbReference type="Pfam" id="PF00358">
    <property type="entry name" value="PTS_EIIA_1"/>
    <property type="match status" value="1"/>
</dbReference>
<evidence type="ECO:0000313" key="9">
    <source>
        <dbReference type="Proteomes" id="UP001142078"/>
    </source>
</evidence>
<keyword evidence="4" id="KW-0808">Transferase</keyword>
<sequence length="162" mass="18179">MLGFFKKNKIIEIISPATGRIIPIEEVEDETFAKKRTGDGIAVELTDGKIIAPFDGEIISMYNANHCLVIRSEDGIELLIHIGIDTIKLKGEGFKKYVELNDKVNKGDTILEADIDLLKSKNKSVVTPIIITNRRRIDSIEKMKGNVEKGKDKIMNIKVKKE</sequence>
<dbReference type="FunFam" id="2.70.70.10:FF:000001">
    <property type="entry name" value="PTS system glucose-specific IIA component"/>
    <property type="match status" value="1"/>
</dbReference>
<name>A0A9X2MK40_9FIRM</name>
<comment type="subcellular location">
    <subcellularLocation>
        <location evidence="1">Cytoplasm</location>
    </subcellularLocation>
</comment>
<dbReference type="Proteomes" id="UP001142078">
    <property type="component" value="Unassembled WGS sequence"/>
</dbReference>
<comment type="caution">
    <text evidence="8">The sequence shown here is derived from an EMBL/GenBank/DDBJ whole genome shotgun (WGS) entry which is preliminary data.</text>
</comment>
<dbReference type="InterPro" id="IPR001127">
    <property type="entry name" value="PTS_EIIA_1_perm"/>
</dbReference>
<evidence type="ECO:0000259" key="7">
    <source>
        <dbReference type="PROSITE" id="PS51093"/>
    </source>
</evidence>
<organism evidence="8 9">
    <name type="scientific">Anaerosalibacter massiliensis</name>
    <dbReference type="NCBI Taxonomy" id="1347392"/>
    <lineage>
        <taxon>Bacteria</taxon>
        <taxon>Bacillati</taxon>
        <taxon>Bacillota</taxon>
        <taxon>Tissierellia</taxon>
        <taxon>Tissierellales</taxon>
        <taxon>Sporanaerobacteraceae</taxon>
        <taxon>Anaerosalibacter</taxon>
    </lineage>
</organism>
<evidence type="ECO:0000256" key="4">
    <source>
        <dbReference type="ARBA" id="ARBA00022679"/>
    </source>
</evidence>
<dbReference type="GO" id="GO:0009401">
    <property type="term" value="P:phosphoenolpyruvate-dependent sugar phosphotransferase system"/>
    <property type="evidence" value="ECO:0007669"/>
    <property type="project" value="UniProtKB-KW"/>
</dbReference>
<gene>
    <name evidence="8" type="ORF">NSA23_13925</name>
</gene>
<accession>A0A9X2MK40</accession>
<dbReference type="EMBL" id="JANJZL010000013">
    <property type="protein sequence ID" value="MCR2045204.1"/>
    <property type="molecule type" value="Genomic_DNA"/>
</dbReference>
<dbReference type="PROSITE" id="PS00371">
    <property type="entry name" value="PTS_EIIA_TYPE_1_HIS"/>
    <property type="match status" value="1"/>
</dbReference>
<dbReference type="PROSITE" id="PS51093">
    <property type="entry name" value="PTS_EIIA_TYPE_1"/>
    <property type="match status" value="1"/>
</dbReference>
<proteinExistence type="predicted"/>
<keyword evidence="3 8" id="KW-0762">Sugar transport</keyword>